<gene>
    <name evidence="1" type="ORF">RJJ65_34625</name>
</gene>
<dbReference type="Proteomes" id="UP001268610">
    <property type="component" value="Unassembled WGS sequence"/>
</dbReference>
<sequence>MTCVSSEIYENSVNWAGDTMTQALNAQVLTQFFNEMQLDTGDIRQNYHHFNQWLNQQSIEQLNVLNAQATAHFYKKGITFYRIVPFFRPAIRR</sequence>
<reference evidence="1" key="1">
    <citation type="submission" date="2023-04" db="EMBL/GenBank/DDBJ databases">
        <title>Genomic characterization of faba bean (Vicia faba) microsymbionts in Mexican soils.</title>
        <authorList>
            <person name="Rivera Orduna F.N."/>
            <person name="Guevara-Luna J."/>
            <person name="Yan J."/>
            <person name="Arroyo-Herrera I."/>
            <person name="Li Y."/>
            <person name="Vasquez-Murrieta M.S."/>
            <person name="Wang E.T."/>
        </authorList>
    </citation>
    <scope>NUCLEOTIDE SEQUENCE</scope>
    <source>
        <strain evidence="1">CH26</strain>
    </source>
</reference>
<evidence type="ECO:0000313" key="2">
    <source>
        <dbReference type="Proteomes" id="UP001268610"/>
    </source>
</evidence>
<accession>A0AAJ2H4R5</accession>
<dbReference type="RefSeq" id="WP_310865873.1">
    <property type="nucleotide sequence ID" value="NZ_JAVLSF010000094.1"/>
</dbReference>
<dbReference type="EMBL" id="JAVLSF010000094">
    <property type="protein sequence ID" value="MDR9777671.1"/>
    <property type="molecule type" value="Genomic_DNA"/>
</dbReference>
<organism evidence="1 2">
    <name type="scientific">Rhizobium hidalgonense</name>
    <dbReference type="NCBI Taxonomy" id="1538159"/>
    <lineage>
        <taxon>Bacteria</taxon>
        <taxon>Pseudomonadati</taxon>
        <taxon>Pseudomonadota</taxon>
        <taxon>Alphaproteobacteria</taxon>
        <taxon>Hyphomicrobiales</taxon>
        <taxon>Rhizobiaceae</taxon>
        <taxon>Rhizobium/Agrobacterium group</taxon>
        <taxon>Rhizobium</taxon>
    </lineage>
</organism>
<protein>
    <submittedName>
        <fullName evidence="1">Uncharacterized protein</fullName>
    </submittedName>
</protein>
<evidence type="ECO:0000313" key="1">
    <source>
        <dbReference type="EMBL" id="MDR9777671.1"/>
    </source>
</evidence>
<name>A0AAJ2H4R5_9HYPH</name>
<proteinExistence type="predicted"/>
<dbReference type="AlphaFoldDB" id="A0AAJ2H4R5"/>
<comment type="caution">
    <text evidence="1">The sequence shown here is derived from an EMBL/GenBank/DDBJ whole genome shotgun (WGS) entry which is preliminary data.</text>
</comment>